<dbReference type="PANTHER" id="PTHR46288">
    <property type="entry name" value="PHORBOL-ESTER/DAG-TYPE DOMAIN-CONTAINING PROTEIN"/>
    <property type="match status" value="1"/>
</dbReference>
<dbReference type="InterPro" id="IPR013087">
    <property type="entry name" value="Znf_C2H2_type"/>
</dbReference>
<dbReference type="PROSITE" id="PS00028">
    <property type="entry name" value="ZINC_FINGER_C2H2_1"/>
    <property type="match status" value="1"/>
</dbReference>
<evidence type="ECO:0000313" key="3">
    <source>
        <dbReference type="EMBL" id="KAL3506094.1"/>
    </source>
</evidence>
<keyword evidence="1" id="KW-0677">Repeat</keyword>
<protein>
    <recommendedName>
        <fullName evidence="2">C2H2-type domain-containing protein</fullName>
    </recommendedName>
</protein>
<evidence type="ECO:0000313" key="4">
    <source>
        <dbReference type="Proteomes" id="UP001630127"/>
    </source>
</evidence>
<keyword evidence="4" id="KW-1185">Reference proteome</keyword>
<evidence type="ECO:0000256" key="1">
    <source>
        <dbReference type="ARBA" id="ARBA00022737"/>
    </source>
</evidence>
<sequence length="283" mass="32374">MKFHATDARIPCSGFTYHCENCCSFNLHIQYSIEEYSLNLEVHKQHPLTYSAWPPNGFESFLCNMGDEYGFGVQSIEDGTGEFYCSICEKRVNEKDVAVSSSDLFDAQKYHDNTSDNRLEMQLGKDEDEELAKMRQSLLSSYPDYGVCDACGHTLEGFTYTCKSCYFNLHFICASIPRILRNAIHQQPIILCQKTPYSSKCSCFKEDCIGIVFECEMCNLVLDFKSALLPHKIKHDCHIDPLVLTCLVEDEEDEYYCNACEEGRQPNLLAVNLVLIWVAWSQN</sequence>
<dbReference type="Gene3D" id="3.30.60.20">
    <property type="match status" value="1"/>
</dbReference>
<accession>A0ABD2YJD9</accession>
<comment type="caution">
    <text evidence="3">The sequence shown here is derived from an EMBL/GenBank/DDBJ whole genome shotgun (WGS) entry which is preliminary data.</text>
</comment>
<dbReference type="AlphaFoldDB" id="A0ABD2YJD9"/>
<proteinExistence type="predicted"/>
<dbReference type="EMBL" id="JBJUIK010000013">
    <property type="protein sequence ID" value="KAL3506094.1"/>
    <property type="molecule type" value="Genomic_DNA"/>
</dbReference>
<dbReference type="Proteomes" id="UP001630127">
    <property type="component" value="Unassembled WGS sequence"/>
</dbReference>
<name>A0ABD2YJD9_9GENT</name>
<feature type="domain" description="C2H2-type" evidence="2">
    <location>
        <begin position="215"/>
        <end position="235"/>
    </location>
</feature>
<organism evidence="3 4">
    <name type="scientific">Cinchona calisaya</name>
    <dbReference type="NCBI Taxonomy" id="153742"/>
    <lineage>
        <taxon>Eukaryota</taxon>
        <taxon>Viridiplantae</taxon>
        <taxon>Streptophyta</taxon>
        <taxon>Embryophyta</taxon>
        <taxon>Tracheophyta</taxon>
        <taxon>Spermatophyta</taxon>
        <taxon>Magnoliopsida</taxon>
        <taxon>eudicotyledons</taxon>
        <taxon>Gunneridae</taxon>
        <taxon>Pentapetalae</taxon>
        <taxon>asterids</taxon>
        <taxon>lamiids</taxon>
        <taxon>Gentianales</taxon>
        <taxon>Rubiaceae</taxon>
        <taxon>Cinchonoideae</taxon>
        <taxon>Cinchoneae</taxon>
        <taxon>Cinchona</taxon>
    </lineage>
</organism>
<dbReference type="PANTHER" id="PTHR46288:SF27">
    <property type="entry name" value="CYSTEINE_HISTIDINE-RICH C1 DOMAIN FAMILY PROTEIN"/>
    <property type="match status" value="1"/>
</dbReference>
<reference evidence="3 4" key="1">
    <citation type="submission" date="2024-11" db="EMBL/GenBank/DDBJ databases">
        <title>A near-complete genome assembly of Cinchona calisaya.</title>
        <authorList>
            <person name="Lian D.C."/>
            <person name="Zhao X.W."/>
            <person name="Wei L."/>
        </authorList>
    </citation>
    <scope>NUCLEOTIDE SEQUENCE [LARGE SCALE GENOMIC DNA]</scope>
    <source>
        <tissue evidence="3">Nenye</tissue>
    </source>
</reference>
<dbReference type="SUPFAM" id="SSF57889">
    <property type="entry name" value="Cysteine-rich domain"/>
    <property type="match status" value="2"/>
</dbReference>
<gene>
    <name evidence="3" type="ORF">ACH5RR_031476</name>
</gene>
<dbReference type="InterPro" id="IPR004146">
    <property type="entry name" value="DC1"/>
</dbReference>
<dbReference type="Pfam" id="PF03107">
    <property type="entry name" value="C1_2"/>
    <property type="match status" value="1"/>
</dbReference>
<evidence type="ECO:0000259" key="2">
    <source>
        <dbReference type="PROSITE" id="PS00028"/>
    </source>
</evidence>
<dbReference type="InterPro" id="IPR046349">
    <property type="entry name" value="C1-like_sf"/>
</dbReference>